<keyword evidence="1" id="KW-0175">Coiled coil</keyword>
<dbReference type="Proteomes" id="UP001209570">
    <property type="component" value="Unassembled WGS sequence"/>
</dbReference>
<dbReference type="EMBL" id="JAKCXM010001553">
    <property type="protein sequence ID" value="KAJ0390854.1"/>
    <property type="molecule type" value="Genomic_DNA"/>
</dbReference>
<proteinExistence type="predicted"/>
<sequence>MARIRSSARGQAAAAAKAAKDIDFKHLWRQLRAAGWTARRPSGLATEWSYVTPGSSGVEEGVDFFVGERSGLLVSDDEGDEEMAEEVEDSAGVEDAAEELVDAAEVVEQAAEEAVEEAVDAAEKEDEVRASQIDTSVALSQNTVTALFGSPTSSNDDEELSQAAVARAFDLKTFQQPLVDGRQWRRVGRRVWPLHGTKPVH</sequence>
<keyword evidence="3" id="KW-1185">Reference proteome</keyword>
<accession>A0AAD5Q4Q7</accession>
<evidence type="ECO:0000256" key="1">
    <source>
        <dbReference type="SAM" id="Coils"/>
    </source>
</evidence>
<organism evidence="2 3">
    <name type="scientific">Pythium insidiosum</name>
    <name type="common">Pythiosis disease agent</name>
    <dbReference type="NCBI Taxonomy" id="114742"/>
    <lineage>
        <taxon>Eukaryota</taxon>
        <taxon>Sar</taxon>
        <taxon>Stramenopiles</taxon>
        <taxon>Oomycota</taxon>
        <taxon>Peronosporomycetes</taxon>
        <taxon>Pythiales</taxon>
        <taxon>Pythiaceae</taxon>
        <taxon>Pythium</taxon>
    </lineage>
</organism>
<gene>
    <name evidence="2" type="ORF">P43SY_007749</name>
</gene>
<reference evidence="2" key="1">
    <citation type="submission" date="2021-12" db="EMBL/GenBank/DDBJ databases">
        <title>Prjna785345.</title>
        <authorList>
            <person name="Rujirawat T."/>
            <person name="Krajaejun T."/>
        </authorList>
    </citation>
    <scope>NUCLEOTIDE SEQUENCE</scope>
    <source>
        <strain evidence="2">Pi057C3</strain>
    </source>
</reference>
<dbReference type="PANTHER" id="PTHR37069">
    <property type="entry name" value="DDE_TNP_1_7 DOMAIN-CONTAINING PROTEIN"/>
    <property type="match status" value="1"/>
</dbReference>
<dbReference type="AlphaFoldDB" id="A0AAD5Q4Q7"/>
<dbReference type="PANTHER" id="PTHR37069:SF2">
    <property type="entry name" value="PIGGYBAC TRANSPOSABLE ELEMENT-DERIVED PROTEIN DOMAIN-CONTAINING PROTEIN"/>
    <property type="match status" value="1"/>
</dbReference>
<name>A0AAD5Q4Q7_PYTIN</name>
<protein>
    <submittedName>
        <fullName evidence="2">Uncharacterized protein</fullName>
    </submittedName>
</protein>
<evidence type="ECO:0000313" key="3">
    <source>
        <dbReference type="Proteomes" id="UP001209570"/>
    </source>
</evidence>
<comment type="caution">
    <text evidence="2">The sequence shown here is derived from an EMBL/GenBank/DDBJ whole genome shotgun (WGS) entry which is preliminary data.</text>
</comment>
<feature type="coiled-coil region" evidence="1">
    <location>
        <begin position="93"/>
        <end position="127"/>
    </location>
</feature>
<evidence type="ECO:0000313" key="2">
    <source>
        <dbReference type="EMBL" id="KAJ0390854.1"/>
    </source>
</evidence>